<organism evidence="2 3">
    <name type="scientific">Vespula maculifrons</name>
    <name type="common">Eastern yellow jacket</name>
    <name type="synonym">Wasp</name>
    <dbReference type="NCBI Taxonomy" id="7453"/>
    <lineage>
        <taxon>Eukaryota</taxon>
        <taxon>Metazoa</taxon>
        <taxon>Ecdysozoa</taxon>
        <taxon>Arthropoda</taxon>
        <taxon>Hexapoda</taxon>
        <taxon>Insecta</taxon>
        <taxon>Pterygota</taxon>
        <taxon>Neoptera</taxon>
        <taxon>Endopterygota</taxon>
        <taxon>Hymenoptera</taxon>
        <taxon>Apocrita</taxon>
        <taxon>Aculeata</taxon>
        <taxon>Vespoidea</taxon>
        <taxon>Vespidae</taxon>
        <taxon>Vespinae</taxon>
        <taxon>Vespula</taxon>
    </lineage>
</organism>
<evidence type="ECO:0000313" key="3">
    <source>
        <dbReference type="Proteomes" id="UP001607303"/>
    </source>
</evidence>
<feature type="region of interest" description="Disordered" evidence="1">
    <location>
        <begin position="87"/>
        <end position="125"/>
    </location>
</feature>
<dbReference type="Proteomes" id="UP001607303">
    <property type="component" value="Unassembled WGS sequence"/>
</dbReference>
<feature type="compositionally biased region" description="Basic and acidic residues" evidence="1">
    <location>
        <begin position="87"/>
        <end position="100"/>
    </location>
</feature>
<keyword evidence="3" id="KW-1185">Reference proteome</keyword>
<sequence length="125" mass="14285">MVKDKGSCEKEEEKKKYPKLLEIRLRKHHRRNLLKTRKYLSKFGNVTKTRWTYKSKPSTCTLPGIDLSTSADRRWIRTPWLWHKDIKHPYPDNDDNDKNVGDSGGGGGSGGWDRGWESGGGSLVG</sequence>
<dbReference type="EMBL" id="JAYRBN010000007">
    <property type="protein sequence ID" value="KAL2751292.1"/>
    <property type="molecule type" value="Genomic_DNA"/>
</dbReference>
<accession>A0ABD2D1T3</accession>
<dbReference type="AlphaFoldDB" id="A0ABD2D1T3"/>
<feature type="non-terminal residue" evidence="2">
    <location>
        <position position="125"/>
    </location>
</feature>
<gene>
    <name evidence="2" type="ORF">V1477_000450</name>
</gene>
<comment type="caution">
    <text evidence="2">The sequence shown here is derived from an EMBL/GenBank/DDBJ whole genome shotgun (WGS) entry which is preliminary data.</text>
</comment>
<name>A0ABD2D1T3_VESMC</name>
<evidence type="ECO:0000313" key="2">
    <source>
        <dbReference type="EMBL" id="KAL2751292.1"/>
    </source>
</evidence>
<proteinExistence type="predicted"/>
<feature type="compositionally biased region" description="Gly residues" evidence="1">
    <location>
        <begin position="102"/>
        <end position="125"/>
    </location>
</feature>
<reference evidence="2 3" key="1">
    <citation type="journal article" date="2024" name="Ann. Entomol. Soc. Am.">
        <title>Genomic analyses of the southern and eastern yellowjacket wasps (Hymenoptera: Vespidae) reveal evolutionary signatures of social life.</title>
        <authorList>
            <person name="Catto M.A."/>
            <person name="Caine P.B."/>
            <person name="Orr S.E."/>
            <person name="Hunt B.G."/>
            <person name="Goodisman M.A.D."/>
        </authorList>
    </citation>
    <scope>NUCLEOTIDE SEQUENCE [LARGE SCALE GENOMIC DNA]</scope>
    <source>
        <strain evidence="2">232</strain>
        <tissue evidence="2">Head and thorax</tissue>
    </source>
</reference>
<protein>
    <submittedName>
        <fullName evidence="2">Uncharacterized protein</fullName>
    </submittedName>
</protein>
<evidence type="ECO:0000256" key="1">
    <source>
        <dbReference type="SAM" id="MobiDB-lite"/>
    </source>
</evidence>